<feature type="transmembrane region" description="Helical" evidence="1">
    <location>
        <begin position="43"/>
        <end position="68"/>
    </location>
</feature>
<dbReference type="PANTHER" id="PTHR12300">
    <property type="entry name" value="HVA22-LIKE PROTEINS"/>
    <property type="match status" value="1"/>
</dbReference>
<organism evidence="3 4">
    <name type="scientific">Zingiber officinale</name>
    <name type="common">Ginger</name>
    <name type="synonym">Amomum zingiber</name>
    <dbReference type="NCBI Taxonomy" id="94328"/>
    <lineage>
        <taxon>Eukaryota</taxon>
        <taxon>Viridiplantae</taxon>
        <taxon>Streptophyta</taxon>
        <taxon>Embryophyta</taxon>
        <taxon>Tracheophyta</taxon>
        <taxon>Spermatophyta</taxon>
        <taxon>Magnoliopsida</taxon>
        <taxon>Liliopsida</taxon>
        <taxon>Zingiberales</taxon>
        <taxon>Zingiberaceae</taxon>
        <taxon>Zingiber</taxon>
    </lineage>
</organism>
<dbReference type="PANTHER" id="PTHR12300:SF117">
    <property type="entry name" value="LP05237P-RELATED"/>
    <property type="match status" value="1"/>
</dbReference>
<evidence type="ECO:0000256" key="2">
    <source>
        <dbReference type="SAM" id="MobiDB-lite"/>
    </source>
</evidence>
<dbReference type="Proteomes" id="UP000734854">
    <property type="component" value="Unassembled WGS sequence"/>
</dbReference>
<name>A0A8J5GKY6_ZINOF</name>
<evidence type="ECO:0000313" key="3">
    <source>
        <dbReference type="EMBL" id="KAG6505754.1"/>
    </source>
</evidence>
<keyword evidence="1" id="KW-0812">Transmembrane</keyword>
<dbReference type="Pfam" id="PF03134">
    <property type="entry name" value="TB2_DP1_HVA22"/>
    <property type="match status" value="1"/>
</dbReference>
<dbReference type="GO" id="GO:0016020">
    <property type="term" value="C:membrane"/>
    <property type="evidence" value="ECO:0007669"/>
    <property type="project" value="UniProtKB-SubCell"/>
</dbReference>
<keyword evidence="1" id="KW-0472">Membrane</keyword>
<comment type="caution">
    <text evidence="1">Lacks conserved residue(s) required for the propagation of feature annotation.</text>
</comment>
<evidence type="ECO:0000313" key="4">
    <source>
        <dbReference type="Proteomes" id="UP000734854"/>
    </source>
</evidence>
<comment type="caution">
    <text evidence="3">The sequence shown here is derived from an EMBL/GenBank/DDBJ whole genome shotgun (WGS) entry which is preliminary data.</text>
</comment>
<sequence length="246" mass="28053">MVTSFIFRVLILVFGYAYPAYECYKTIELNKQEIGQLRFWSQYWILFGLLRELGVFADILFSWLPFYYGAKLGAFLYLWHSRTKGATFVYETFLAPFIAEHESEIDQSLSEFRARAADWGLIAWQMAVIYLQTSVPEMKKYAISLMPTMNSIEEQQQAPPSSSAMPSVRRPAPSQQPRKEARFVSNPIKRQPQEQSTKEPTGDVASGSEPIEDSDRQGEEMPVEVVKRVTSNSLRKRAVIAATSPA</sequence>
<feature type="compositionally biased region" description="Low complexity" evidence="2">
    <location>
        <begin position="155"/>
        <end position="173"/>
    </location>
</feature>
<feature type="region of interest" description="Disordered" evidence="2">
    <location>
        <begin position="153"/>
        <end position="223"/>
    </location>
</feature>
<gene>
    <name evidence="3" type="ORF">ZIOFF_038119</name>
</gene>
<dbReference type="OrthoDB" id="434647at2759"/>
<proteinExistence type="inferred from homology"/>
<dbReference type="AlphaFoldDB" id="A0A8J5GKY6"/>
<dbReference type="EMBL" id="JACMSC010000010">
    <property type="protein sequence ID" value="KAG6505754.1"/>
    <property type="molecule type" value="Genomic_DNA"/>
</dbReference>
<keyword evidence="4" id="KW-1185">Reference proteome</keyword>
<reference evidence="3 4" key="1">
    <citation type="submission" date="2020-08" db="EMBL/GenBank/DDBJ databases">
        <title>Plant Genome Project.</title>
        <authorList>
            <person name="Zhang R.-G."/>
        </authorList>
    </citation>
    <scope>NUCLEOTIDE SEQUENCE [LARGE SCALE GENOMIC DNA]</scope>
    <source>
        <tissue evidence="3">Rhizome</tissue>
    </source>
</reference>
<dbReference type="InterPro" id="IPR004345">
    <property type="entry name" value="TB2_DP1_HVA22"/>
</dbReference>
<comment type="subcellular location">
    <subcellularLocation>
        <location evidence="1">Membrane</location>
        <topology evidence="1">Multi-pass membrane protein</topology>
    </subcellularLocation>
</comment>
<accession>A0A8J5GKY6</accession>
<protein>
    <recommendedName>
        <fullName evidence="1">HVA22-like protein</fullName>
    </recommendedName>
</protein>
<keyword evidence="1" id="KW-1133">Transmembrane helix</keyword>
<comment type="similarity">
    <text evidence="1">Belongs to the DP1 family.</text>
</comment>
<evidence type="ECO:0000256" key="1">
    <source>
        <dbReference type="RuleBase" id="RU362006"/>
    </source>
</evidence>